<dbReference type="Proteomes" id="UP001237207">
    <property type="component" value="Unassembled WGS sequence"/>
</dbReference>
<dbReference type="RefSeq" id="WP_307256700.1">
    <property type="nucleotide sequence ID" value="NZ_JAUSUC010000010.1"/>
</dbReference>
<accession>A0AAJ1SXT2</accession>
<organism evidence="1 2">
    <name type="scientific">Oikeobacillus pervagus</name>
    <dbReference type="NCBI Taxonomy" id="1325931"/>
    <lineage>
        <taxon>Bacteria</taxon>
        <taxon>Bacillati</taxon>
        <taxon>Bacillota</taxon>
        <taxon>Bacilli</taxon>
        <taxon>Bacillales</taxon>
        <taxon>Bacillaceae</taxon>
        <taxon>Oikeobacillus</taxon>
    </lineage>
</organism>
<proteinExistence type="predicted"/>
<dbReference type="AlphaFoldDB" id="A0AAJ1SXT2"/>
<keyword evidence="2" id="KW-1185">Reference proteome</keyword>
<gene>
    <name evidence="1" type="ORF">J2S13_001111</name>
</gene>
<name>A0AAJ1SXT2_9BACI</name>
<comment type="caution">
    <text evidence="1">The sequence shown here is derived from an EMBL/GenBank/DDBJ whole genome shotgun (WGS) entry which is preliminary data.</text>
</comment>
<evidence type="ECO:0000313" key="2">
    <source>
        <dbReference type="Proteomes" id="UP001237207"/>
    </source>
</evidence>
<evidence type="ECO:0000313" key="1">
    <source>
        <dbReference type="EMBL" id="MDQ0214714.1"/>
    </source>
</evidence>
<dbReference type="InterPro" id="IPR020355">
    <property type="entry name" value="Uncharacterised_YhcU"/>
</dbReference>
<protein>
    <recommendedName>
        <fullName evidence="3">YhcU family protein</fullName>
    </recommendedName>
</protein>
<reference evidence="1" key="1">
    <citation type="submission" date="2023-07" db="EMBL/GenBank/DDBJ databases">
        <title>Genomic Encyclopedia of Type Strains, Phase IV (KMG-IV): sequencing the most valuable type-strain genomes for metagenomic binning, comparative biology and taxonomic classification.</title>
        <authorList>
            <person name="Goeker M."/>
        </authorList>
    </citation>
    <scope>NUCLEOTIDE SEQUENCE</scope>
    <source>
        <strain evidence="1">DSM 23947</strain>
    </source>
</reference>
<dbReference type="EMBL" id="JAUSUC010000010">
    <property type="protein sequence ID" value="MDQ0214714.1"/>
    <property type="molecule type" value="Genomic_DNA"/>
</dbReference>
<evidence type="ECO:0008006" key="3">
    <source>
        <dbReference type="Google" id="ProtNLM"/>
    </source>
</evidence>
<dbReference type="Pfam" id="PF17326">
    <property type="entry name" value="DUF5365"/>
    <property type="match status" value="1"/>
</dbReference>
<sequence length="134" mass="16000">MKVIFASTHEQEEIIQELIEQIYSEVFPRFFNNEEIQYFHELQVLHTTTRHFEYFGTLSEAYQVITSLQTIISILENKKNKRVSSYYEEIFNKNVDTLQYFGLFFPFSIQQFSSKKVDIEELSMFTKAANELLV</sequence>